<organism evidence="2 3">
    <name type="scientific">Luteimonas chenhongjianii</name>
    <dbReference type="NCBI Taxonomy" id="2006110"/>
    <lineage>
        <taxon>Bacteria</taxon>
        <taxon>Pseudomonadati</taxon>
        <taxon>Pseudomonadota</taxon>
        <taxon>Gammaproteobacteria</taxon>
        <taxon>Lysobacterales</taxon>
        <taxon>Lysobacteraceae</taxon>
        <taxon>Luteimonas</taxon>
    </lineage>
</organism>
<accession>A0A290XGN9</accession>
<evidence type="ECO:0000259" key="1">
    <source>
        <dbReference type="Pfam" id="PF07481"/>
    </source>
</evidence>
<dbReference type="AlphaFoldDB" id="A0A290XGN9"/>
<dbReference type="KEGG" id="lum:CNR27_13590"/>
<dbReference type="OrthoDB" id="5971591at2"/>
<reference evidence="3" key="1">
    <citation type="submission" date="2017-09" db="EMBL/GenBank/DDBJ databases">
        <title>Luteimonas liuhanmingii sp.nov., isolated from the intestinal contents of Tibetan Plateau Pika in Yushu, Qinghai Province, China.</title>
        <authorList>
            <person name="Gui Z."/>
        </authorList>
    </citation>
    <scope>NUCLEOTIDE SEQUENCE [LARGE SCALE GENOMIC DNA]</scope>
    <source>
        <strain evidence="3">100111</strain>
    </source>
</reference>
<protein>
    <recommendedName>
        <fullName evidence="1">DUF1521 domain-containing protein</fullName>
    </recommendedName>
</protein>
<name>A0A290XGN9_9GAMM</name>
<dbReference type="InterPro" id="IPR011086">
    <property type="entry name" value="DUF1521"/>
</dbReference>
<keyword evidence="3" id="KW-1185">Reference proteome</keyword>
<evidence type="ECO:0000313" key="3">
    <source>
        <dbReference type="Proteomes" id="UP000218968"/>
    </source>
</evidence>
<dbReference type="Proteomes" id="UP000218968">
    <property type="component" value="Chromosome"/>
</dbReference>
<dbReference type="EMBL" id="CP023406">
    <property type="protein sequence ID" value="ATD68332.1"/>
    <property type="molecule type" value="Genomic_DNA"/>
</dbReference>
<proteinExistence type="predicted"/>
<evidence type="ECO:0000313" key="2">
    <source>
        <dbReference type="EMBL" id="ATD68332.1"/>
    </source>
</evidence>
<sequence>MGRTLDRVRPDVAGRRGALEWRHPVAYQGHPVTDTLSVSVSLSVNGQLPAAPGSASTRRTGDGRVQFENDNYRITAGDNDEVIVFNKGTGENYRIWGDPHVEIDGKHAFDFWGQTTFQLDDGTKVTIETTPWAKGGNGATVASVVTITDGDYGVQISGVDSNARGDLSFQEFAGGGRVLDMAVRDGNVLLENENGSGFIAVDRNGNIQNVDQAFIHATDELKNGGPDFLAHFAEIFSFFTGLISIGFSGGLSLGSDNPHRDPEPVATPVPWQFSLTLSISA</sequence>
<feature type="domain" description="DUF1521" evidence="1">
    <location>
        <begin position="69"/>
        <end position="220"/>
    </location>
</feature>
<dbReference type="Pfam" id="PF07481">
    <property type="entry name" value="DUF1521"/>
    <property type="match status" value="1"/>
</dbReference>
<gene>
    <name evidence="2" type="ORF">CNR27_13590</name>
</gene>